<comment type="caution">
    <text evidence="2">The sequence shown here is derived from an EMBL/GenBank/DDBJ whole genome shotgun (WGS) entry which is preliminary data.</text>
</comment>
<dbReference type="RefSeq" id="WP_241039938.1">
    <property type="nucleotide sequence ID" value="NZ_BAAAJF010000021.1"/>
</dbReference>
<dbReference type="Gene3D" id="3.40.190.10">
    <property type="entry name" value="Periplasmic binding protein-like II"/>
    <property type="match status" value="2"/>
</dbReference>
<dbReference type="Proteomes" id="UP001299970">
    <property type="component" value="Unassembled WGS sequence"/>
</dbReference>
<feature type="chain" id="PRO_5045445551" evidence="1">
    <location>
        <begin position="32"/>
        <end position="402"/>
    </location>
</feature>
<dbReference type="EMBL" id="JAKXMK010000024">
    <property type="protein sequence ID" value="MCH6169294.1"/>
    <property type="molecule type" value="Genomic_DNA"/>
</dbReference>
<dbReference type="PANTHER" id="PTHR42779">
    <property type="entry name" value="PROTEIN YNJB"/>
    <property type="match status" value="1"/>
</dbReference>
<name>A0ABS9TL82_9PSEU</name>
<sequence length="402" mass="42741">MRMQWRTALTAGGVCALLLMTACGAPGGPPAAEVPAGEVPARPSAPVTLNVLDVAGNLQLTQGMIDEFVAQNPDVVSRVTYEKAAAPEMAGKIKAQQDAGRINIDLVLTGTDGLSAGAEQGLFTPLLPQFGDRLTGMKDYLEPAAAMQELAADQGVVITYYPSGPLLEYAPDRVPDPPNTADELLAYAAAHPGKVGYARPSNSGPGRTFLMGLPYILGDSDPKDPVNGWAKTWAYLAELNKHIESYPSGTADTMKNLANGTYDIIVSTTGWDINPRALGTVPADYKVTTLDGFTWVTDAHYAAIPKGVSADKQSAVLALLAFMLTPQQQAKAYDTGYFYPGPAIKGVTLDMAPQQSRDVIAQFGRPEYEALIRDHPTATPLATKDMVAAFDRWDREIGGGSR</sequence>
<proteinExistence type="predicted"/>
<keyword evidence="1" id="KW-0732">Signal</keyword>
<evidence type="ECO:0000256" key="1">
    <source>
        <dbReference type="SAM" id="SignalP"/>
    </source>
</evidence>
<dbReference type="PANTHER" id="PTHR42779:SF1">
    <property type="entry name" value="PROTEIN YNJB"/>
    <property type="match status" value="1"/>
</dbReference>
<evidence type="ECO:0000313" key="3">
    <source>
        <dbReference type="Proteomes" id="UP001299970"/>
    </source>
</evidence>
<protein>
    <submittedName>
        <fullName evidence="2">Extracellular solute-binding protein</fullName>
    </submittedName>
</protein>
<organism evidence="2 3">
    <name type="scientific">Pseudonocardia alaniniphila</name>
    <dbReference type="NCBI Taxonomy" id="75291"/>
    <lineage>
        <taxon>Bacteria</taxon>
        <taxon>Bacillati</taxon>
        <taxon>Actinomycetota</taxon>
        <taxon>Actinomycetes</taxon>
        <taxon>Pseudonocardiales</taxon>
        <taxon>Pseudonocardiaceae</taxon>
        <taxon>Pseudonocardia</taxon>
    </lineage>
</organism>
<accession>A0ABS9TL82</accession>
<evidence type="ECO:0000313" key="2">
    <source>
        <dbReference type="EMBL" id="MCH6169294.1"/>
    </source>
</evidence>
<dbReference type="SUPFAM" id="SSF53850">
    <property type="entry name" value="Periplasmic binding protein-like II"/>
    <property type="match status" value="1"/>
</dbReference>
<gene>
    <name evidence="2" type="ORF">MMF94_26655</name>
</gene>
<feature type="signal peptide" evidence="1">
    <location>
        <begin position="1"/>
        <end position="31"/>
    </location>
</feature>
<reference evidence="2 3" key="1">
    <citation type="submission" date="2022-03" db="EMBL/GenBank/DDBJ databases">
        <title>Pseudonocardia alaer sp. nov., a novel actinomycete isolated from reed forest soil.</title>
        <authorList>
            <person name="Wang L."/>
        </authorList>
    </citation>
    <scope>NUCLEOTIDE SEQUENCE [LARGE SCALE GENOMIC DNA]</scope>
    <source>
        <strain evidence="2 3">Y-16303</strain>
    </source>
</reference>
<dbReference type="PROSITE" id="PS51257">
    <property type="entry name" value="PROKAR_LIPOPROTEIN"/>
    <property type="match status" value="1"/>
</dbReference>
<dbReference type="InterPro" id="IPR006059">
    <property type="entry name" value="SBP"/>
</dbReference>
<dbReference type="Pfam" id="PF13416">
    <property type="entry name" value="SBP_bac_8"/>
    <property type="match status" value="1"/>
</dbReference>
<keyword evidence="3" id="KW-1185">Reference proteome</keyword>